<keyword evidence="3 4" id="KW-0574">Periplasm</keyword>
<comment type="subcellular location">
    <subcellularLocation>
        <location evidence="1 4">Periplasm</location>
    </subcellularLocation>
</comment>
<evidence type="ECO:0000256" key="1">
    <source>
        <dbReference type="ARBA" id="ARBA00004418"/>
    </source>
</evidence>
<dbReference type="RefSeq" id="WP_108894468.1">
    <property type="nucleotide sequence ID" value="NZ_ONZF01000005.1"/>
</dbReference>
<proteinExistence type="inferred from homology"/>
<dbReference type="InterPro" id="IPR013974">
    <property type="entry name" value="SAF"/>
</dbReference>
<keyword evidence="2 4" id="KW-0732">Signal</keyword>
<dbReference type="Pfam" id="PF13144">
    <property type="entry name" value="ChapFlgA"/>
    <property type="match status" value="1"/>
</dbReference>
<keyword evidence="4" id="KW-1005">Bacterial flagellum biogenesis</keyword>
<feature type="signal peptide" evidence="4">
    <location>
        <begin position="1"/>
        <end position="17"/>
    </location>
</feature>
<evidence type="ECO:0000313" key="7">
    <source>
        <dbReference type="Proteomes" id="UP000244912"/>
    </source>
</evidence>
<feature type="domain" description="SAF" evidence="5">
    <location>
        <begin position="17"/>
        <end position="75"/>
    </location>
</feature>
<evidence type="ECO:0000256" key="4">
    <source>
        <dbReference type="RuleBase" id="RU362063"/>
    </source>
</evidence>
<dbReference type="PANTHER" id="PTHR36307:SF1">
    <property type="entry name" value="FLAGELLA BASAL BODY P-RING FORMATION PROTEIN FLGA"/>
    <property type="match status" value="1"/>
</dbReference>
<dbReference type="CDD" id="cd11614">
    <property type="entry name" value="SAF_CpaB_FlgA_like"/>
    <property type="match status" value="1"/>
</dbReference>
<dbReference type="Gene3D" id="2.30.30.760">
    <property type="match status" value="1"/>
</dbReference>
<organism evidence="6 7">
    <name type="scientific">Palleronia abyssalis</name>
    <dbReference type="NCBI Taxonomy" id="1501240"/>
    <lineage>
        <taxon>Bacteria</taxon>
        <taxon>Pseudomonadati</taxon>
        <taxon>Pseudomonadota</taxon>
        <taxon>Alphaproteobacteria</taxon>
        <taxon>Rhodobacterales</taxon>
        <taxon>Roseobacteraceae</taxon>
        <taxon>Palleronia</taxon>
    </lineage>
</organism>
<dbReference type="GO" id="GO:0042597">
    <property type="term" value="C:periplasmic space"/>
    <property type="evidence" value="ECO:0007669"/>
    <property type="project" value="UniProtKB-SubCell"/>
</dbReference>
<dbReference type="GO" id="GO:0044780">
    <property type="term" value="P:bacterial-type flagellum assembly"/>
    <property type="evidence" value="ECO:0007669"/>
    <property type="project" value="InterPro"/>
</dbReference>
<dbReference type="InterPro" id="IPR039246">
    <property type="entry name" value="Flagellar_FlgA"/>
</dbReference>
<comment type="function">
    <text evidence="4">Involved in the assembly process of the P-ring formation. It may associate with FlgF on the rod constituting a structure essential for the P-ring assembly or may act as a modulator protein for the P-ring assembly.</text>
</comment>
<dbReference type="PANTHER" id="PTHR36307">
    <property type="entry name" value="FLAGELLA BASAL BODY P-RING FORMATION PROTEIN FLGA"/>
    <property type="match status" value="1"/>
</dbReference>
<reference evidence="6 7" key="1">
    <citation type="submission" date="2018-03" db="EMBL/GenBank/DDBJ databases">
        <authorList>
            <person name="Keele B.F."/>
        </authorList>
    </citation>
    <scope>NUCLEOTIDE SEQUENCE [LARGE SCALE GENOMIC DNA]</scope>
    <source>
        <strain evidence="6 7">CECT 8504</strain>
    </source>
</reference>
<evidence type="ECO:0000259" key="5">
    <source>
        <dbReference type="SMART" id="SM00858"/>
    </source>
</evidence>
<evidence type="ECO:0000313" key="6">
    <source>
        <dbReference type="EMBL" id="SPJ24642.1"/>
    </source>
</evidence>
<dbReference type="OrthoDB" id="7619725at2"/>
<protein>
    <recommendedName>
        <fullName evidence="4">Flagella basal body P-ring formation protein FlgA</fullName>
    </recommendedName>
</protein>
<feature type="chain" id="PRO_5015218228" description="Flagella basal body P-ring formation protein FlgA" evidence="4">
    <location>
        <begin position="18"/>
        <end position="141"/>
    </location>
</feature>
<evidence type="ECO:0000256" key="2">
    <source>
        <dbReference type="ARBA" id="ARBA00022729"/>
    </source>
</evidence>
<dbReference type="InterPro" id="IPR017585">
    <property type="entry name" value="SAF_FlgA"/>
</dbReference>
<name>A0A2R8BWY1_9RHOB</name>
<evidence type="ECO:0000256" key="3">
    <source>
        <dbReference type="ARBA" id="ARBA00022764"/>
    </source>
</evidence>
<accession>A0A2R8BWY1</accession>
<comment type="similarity">
    <text evidence="4">Belongs to the FlgA family.</text>
</comment>
<dbReference type="Gene3D" id="3.90.1210.10">
    <property type="entry name" value="Antifreeze-like/N-acetylneuraminic acid synthase C-terminal domain"/>
    <property type="match status" value="1"/>
</dbReference>
<dbReference type="NCBIfam" id="TIGR03170">
    <property type="entry name" value="flgA_cterm"/>
    <property type="match status" value="1"/>
</dbReference>
<dbReference type="EMBL" id="ONZF01000005">
    <property type="protein sequence ID" value="SPJ24642.1"/>
    <property type="molecule type" value="Genomic_DNA"/>
</dbReference>
<dbReference type="SMART" id="SM00858">
    <property type="entry name" value="SAF"/>
    <property type="match status" value="1"/>
</dbReference>
<gene>
    <name evidence="6" type="ORF">PAA8504_02479</name>
</gene>
<dbReference type="AlphaFoldDB" id="A0A2R8BWY1"/>
<sequence length="141" mass="14873">MIRLAILLALMAPPALADILVAARTIRAQSMIGAEDLSLTAGSPNGLLSDPSDAIGMEARVTLYAGRPIRPGDIGPPALIERNQIVTIHYAQGGLRIRTEARALDRAGAGDHVRVMNMSSRATVFGEVQPDGSVLVTGMYQ</sequence>
<keyword evidence="7" id="KW-1185">Reference proteome</keyword>
<dbReference type="Proteomes" id="UP000244912">
    <property type="component" value="Unassembled WGS sequence"/>
</dbReference>